<keyword evidence="7" id="KW-1185">Reference proteome</keyword>
<dbReference type="Proteomes" id="UP000028569">
    <property type="component" value="Chromosome"/>
</dbReference>
<dbReference type="PROSITE" id="PS50932">
    <property type="entry name" value="HTH_LACI_2"/>
    <property type="match status" value="1"/>
</dbReference>
<evidence type="ECO:0000256" key="1">
    <source>
        <dbReference type="ARBA" id="ARBA00022491"/>
    </source>
</evidence>
<evidence type="ECO:0000256" key="3">
    <source>
        <dbReference type="ARBA" id="ARBA00023125"/>
    </source>
</evidence>
<keyword evidence="4" id="KW-0804">Transcription</keyword>
<proteinExistence type="predicted"/>
<dbReference type="Pfam" id="PF13377">
    <property type="entry name" value="Peripla_BP_3"/>
    <property type="match status" value="1"/>
</dbReference>
<dbReference type="AlphaFoldDB" id="A0A087VSP7"/>
<dbReference type="KEGG" id="bii:BINDI_0085"/>
<organism evidence="6 7">
    <name type="scientific">Bifidobacterium [indicum] DSM 20214 = LMG 11587</name>
    <dbReference type="NCBI Taxonomy" id="1341694"/>
    <lineage>
        <taxon>Bacteria</taxon>
        <taxon>Bacillati</taxon>
        <taxon>Actinomycetota</taxon>
        <taxon>Actinomycetes</taxon>
        <taxon>Bifidobacteriales</taxon>
        <taxon>Bifidobacteriaceae</taxon>
        <taxon>Bifidobacterium</taxon>
    </lineage>
</organism>
<dbReference type="SMART" id="SM00354">
    <property type="entry name" value="HTH_LACI"/>
    <property type="match status" value="1"/>
</dbReference>
<dbReference type="CDD" id="cd01392">
    <property type="entry name" value="HTH_LacI"/>
    <property type="match status" value="1"/>
</dbReference>
<dbReference type="InterPro" id="IPR000843">
    <property type="entry name" value="HTH_LacI"/>
</dbReference>
<dbReference type="SUPFAM" id="SSF53822">
    <property type="entry name" value="Periplasmic binding protein-like I"/>
    <property type="match status" value="1"/>
</dbReference>
<accession>A0A087VSP7</accession>
<dbReference type="HOGENOM" id="CLU_037628_6_0_11"/>
<dbReference type="PANTHER" id="PTHR30146:SF148">
    <property type="entry name" value="HTH-TYPE TRANSCRIPTIONAL REPRESSOR PURR-RELATED"/>
    <property type="match status" value="1"/>
</dbReference>
<feature type="domain" description="HTH lacI-type" evidence="5">
    <location>
        <begin position="2"/>
        <end position="58"/>
    </location>
</feature>
<dbReference type="OrthoDB" id="37081at2"/>
<evidence type="ECO:0000313" key="6">
    <source>
        <dbReference type="EMBL" id="AIC91371.1"/>
    </source>
</evidence>
<sequence>MVTLQDVARAAGVSIATASWAVNDNKNVRIPESTRRKVRKVAQELGYRQNAMARSLARGQSDLIGFISDGVATSPFAGQVIQGAQDEAWRNGKILLVVDTNGDAGMERRACSFMLERQVEGIAYSSWVHHAVRPPRDLDKVNSVLVNCFDSEGRFPAVVPDEVQGGRAATDLLLQAGHRRISFVNAVDPSPASQGRLQGYRDALAAAGVAYDPNLVIRCAADQEGGYGVVEQVLASGATAVFCHNDRTAMGLFDALRERGLHVPEDLSVVGFDNQEIISAHLHPALSTVGLPQYDLGVLGIRTLLERGAEEGAEDAEDGEGSALAYKPIRVTCPTVVRRSIRNLAPVSEV</sequence>
<dbReference type="PROSITE" id="PS00356">
    <property type="entry name" value="HTH_LACI_1"/>
    <property type="match status" value="1"/>
</dbReference>
<dbReference type="Gene3D" id="1.10.260.40">
    <property type="entry name" value="lambda repressor-like DNA-binding domains"/>
    <property type="match status" value="1"/>
</dbReference>
<dbReference type="InterPro" id="IPR010982">
    <property type="entry name" value="Lambda_DNA-bd_dom_sf"/>
</dbReference>
<dbReference type="InterPro" id="IPR046335">
    <property type="entry name" value="LacI/GalR-like_sensor"/>
</dbReference>
<dbReference type="GO" id="GO:0003700">
    <property type="term" value="F:DNA-binding transcription factor activity"/>
    <property type="evidence" value="ECO:0007669"/>
    <property type="project" value="TreeGrafter"/>
</dbReference>
<dbReference type="EMBL" id="CP006018">
    <property type="protein sequence ID" value="AIC91371.1"/>
    <property type="molecule type" value="Genomic_DNA"/>
</dbReference>
<evidence type="ECO:0000313" key="7">
    <source>
        <dbReference type="Proteomes" id="UP000028569"/>
    </source>
</evidence>
<dbReference type="RefSeq" id="WP_033491769.1">
    <property type="nucleotide sequence ID" value="NZ_CP006018.1"/>
</dbReference>
<keyword evidence="1" id="KW-0678">Repressor</keyword>
<gene>
    <name evidence="6" type="ORF">BINDI_0085</name>
</gene>
<evidence type="ECO:0000259" key="5">
    <source>
        <dbReference type="PROSITE" id="PS50932"/>
    </source>
</evidence>
<evidence type="ECO:0000256" key="4">
    <source>
        <dbReference type="ARBA" id="ARBA00023163"/>
    </source>
</evidence>
<dbReference type="Pfam" id="PF00356">
    <property type="entry name" value="LacI"/>
    <property type="match status" value="1"/>
</dbReference>
<evidence type="ECO:0000256" key="2">
    <source>
        <dbReference type="ARBA" id="ARBA00023015"/>
    </source>
</evidence>
<dbReference type="CDD" id="cd06288">
    <property type="entry name" value="PBP1_sucrose_transcription_regulator"/>
    <property type="match status" value="1"/>
</dbReference>
<dbReference type="SUPFAM" id="SSF47413">
    <property type="entry name" value="lambda repressor-like DNA-binding domains"/>
    <property type="match status" value="1"/>
</dbReference>
<reference evidence="6 7" key="1">
    <citation type="journal article" date="2014" name="Appl. Environ. Microbiol.">
        <title>Genomic encyclopedia of type strains of the genus Bifidobacterium.</title>
        <authorList>
            <person name="Milani C."/>
            <person name="Lugli G.A."/>
            <person name="Duranti S."/>
            <person name="Turroni F."/>
            <person name="Bottacini F."/>
            <person name="Mangifesta M."/>
            <person name="Sanchez B."/>
            <person name="Viappiani A."/>
            <person name="Mancabelli L."/>
            <person name="Taminiau B."/>
            <person name="Delcenserie V."/>
            <person name="Barrangou R."/>
            <person name="Margolles A."/>
            <person name="van Sinderen D."/>
            <person name="Ventura M."/>
        </authorList>
    </citation>
    <scope>NUCLEOTIDE SEQUENCE [LARGE SCALE GENOMIC DNA]</scope>
    <source>
        <strain evidence="6 7">LMG 11587</strain>
    </source>
</reference>
<dbReference type="Gene3D" id="3.40.50.2300">
    <property type="match status" value="2"/>
</dbReference>
<dbReference type="InterPro" id="IPR028082">
    <property type="entry name" value="Peripla_BP_I"/>
</dbReference>
<keyword evidence="2" id="KW-0805">Transcription regulation</keyword>
<protein>
    <submittedName>
        <fullName evidence="6">Transcriptional regulator, LacI family</fullName>
    </submittedName>
</protein>
<keyword evidence="3" id="KW-0238">DNA-binding</keyword>
<dbReference type="PANTHER" id="PTHR30146">
    <property type="entry name" value="LACI-RELATED TRANSCRIPTIONAL REPRESSOR"/>
    <property type="match status" value="1"/>
</dbReference>
<dbReference type="GO" id="GO:0000976">
    <property type="term" value="F:transcription cis-regulatory region binding"/>
    <property type="evidence" value="ECO:0007669"/>
    <property type="project" value="TreeGrafter"/>
</dbReference>
<name>A0A087VSP7_9BIFI</name>